<evidence type="ECO:0000256" key="4">
    <source>
        <dbReference type="ARBA" id="ARBA00022989"/>
    </source>
</evidence>
<keyword evidence="3 6" id="KW-0812">Transmembrane</keyword>
<feature type="transmembrane region" description="Helical" evidence="7">
    <location>
        <begin position="43"/>
        <end position="64"/>
    </location>
</feature>
<reference evidence="8 9" key="1">
    <citation type="submission" date="2012-12" db="EMBL/GenBank/DDBJ databases">
        <title>The Genome Sequence of Bacillus cereus ISP2954.</title>
        <authorList>
            <consortium name="The Broad Institute Genome Sequencing Platform"/>
            <consortium name="The Broad Institute Genome Sequencing Center for Infectious Disease"/>
            <person name="Feldgarden M."/>
            <person name="Van der Auwera G.A."/>
            <person name="Mahillon J."/>
            <person name="Duprez V."/>
            <person name="Timmery S."/>
            <person name="Mattelet C."/>
            <person name="Dierick K."/>
            <person name="Sun M."/>
            <person name="Yu Z."/>
            <person name="Zhu L."/>
            <person name="Hu X."/>
            <person name="Shank E.B."/>
            <person name="Swiecicka I."/>
            <person name="Hansen B.M."/>
            <person name="Andrup L."/>
            <person name="Walker B."/>
            <person name="Young S.K."/>
            <person name="Zeng Q."/>
            <person name="Gargeya S."/>
            <person name="Fitzgerald M."/>
            <person name="Haas B."/>
            <person name="Abouelleil A."/>
            <person name="Alvarado L."/>
            <person name="Arachchi H.M."/>
            <person name="Berlin A.M."/>
            <person name="Chapman S.B."/>
            <person name="Dewar J."/>
            <person name="Goldberg J."/>
            <person name="Griggs A."/>
            <person name="Gujja S."/>
            <person name="Hansen M."/>
            <person name="Howarth C."/>
            <person name="Imamovic A."/>
            <person name="Larimer J."/>
            <person name="McCowan C."/>
            <person name="Murphy C."/>
            <person name="Neiman D."/>
            <person name="Pearson M."/>
            <person name="Priest M."/>
            <person name="Roberts A."/>
            <person name="Saif S."/>
            <person name="Shea T."/>
            <person name="Sisk P."/>
            <person name="Sykes S."/>
            <person name="Wortman J."/>
            <person name="Nusbaum C."/>
            <person name="Birren B."/>
        </authorList>
    </citation>
    <scope>NUCLEOTIDE SEQUENCE [LARGE SCALE GENOMIC DNA]</scope>
    <source>
        <strain evidence="8 9">ISP2954</strain>
    </source>
</reference>
<dbReference type="PANTHER" id="PTHR42948">
    <property type="entry name" value="TRANSPORTER"/>
    <property type="match status" value="1"/>
</dbReference>
<evidence type="ECO:0000256" key="6">
    <source>
        <dbReference type="RuleBase" id="RU003732"/>
    </source>
</evidence>
<dbReference type="Pfam" id="PF00209">
    <property type="entry name" value="SNF"/>
    <property type="match status" value="1"/>
</dbReference>
<gene>
    <name evidence="8" type="ORF">IGU_01614</name>
</gene>
<dbReference type="PROSITE" id="PS00610">
    <property type="entry name" value="NA_NEUROTRAN_SYMP_1"/>
    <property type="match status" value="1"/>
</dbReference>
<keyword evidence="5 7" id="KW-0472">Membrane</keyword>
<dbReference type="Proteomes" id="UP000013989">
    <property type="component" value="Unassembled WGS sequence"/>
</dbReference>
<accession>A0A9W5QCZ2</accession>
<keyword evidence="4 7" id="KW-1133">Transmembrane helix</keyword>
<dbReference type="EMBL" id="AHEJ01000101">
    <property type="protein sequence ID" value="EOP58794.1"/>
    <property type="molecule type" value="Genomic_DNA"/>
</dbReference>
<evidence type="ECO:0000256" key="3">
    <source>
        <dbReference type="ARBA" id="ARBA00022692"/>
    </source>
</evidence>
<keyword evidence="6" id="KW-0769">Symport</keyword>
<dbReference type="AlphaFoldDB" id="A0A9W5QCZ2"/>
<evidence type="ECO:0000256" key="2">
    <source>
        <dbReference type="ARBA" id="ARBA00022448"/>
    </source>
</evidence>
<evidence type="ECO:0000256" key="5">
    <source>
        <dbReference type="ARBA" id="ARBA00023136"/>
    </source>
</evidence>
<feature type="transmembrane region" description="Helical" evidence="7">
    <location>
        <begin position="12"/>
        <end position="31"/>
    </location>
</feature>
<dbReference type="PROSITE" id="PS50267">
    <property type="entry name" value="NA_NEUROTRAN_SYMP_3"/>
    <property type="match status" value="1"/>
</dbReference>
<proteinExistence type="inferred from homology"/>
<name>A0A9W5QCZ2_BACCE</name>
<evidence type="ECO:0000313" key="9">
    <source>
        <dbReference type="Proteomes" id="UP000013989"/>
    </source>
</evidence>
<dbReference type="InterPro" id="IPR037272">
    <property type="entry name" value="SNS_sf"/>
</dbReference>
<dbReference type="PANTHER" id="PTHR42948:SF1">
    <property type="entry name" value="TRANSPORTER"/>
    <property type="match status" value="1"/>
</dbReference>
<comment type="subcellular location">
    <subcellularLocation>
        <location evidence="1">Membrane</location>
        <topology evidence="1">Multi-pass membrane protein</topology>
    </subcellularLocation>
</comment>
<evidence type="ECO:0000313" key="8">
    <source>
        <dbReference type="EMBL" id="EOP58794.1"/>
    </source>
</evidence>
<sequence length="87" mass="9591">METRQQWGTRAGFIFAAVGSAVGLGNIWRFPYTAYENGGGAFFLPYLFALLTTGISLLAFEFALGHRHRGSAPLTFFRISPRAEFIG</sequence>
<dbReference type="InterPro" id="IPR000175">
    <property type="entry name" value="Na/ntran_symport"/>
</dbReference>
<dbReference type="GO" id="GO:0016020">
    <property type="term" value="C:membrane"/>
    <property type="evidence" value="ECO:0007669"/>
    <property type="project" value="UniProtKB-SubCell"/>
</dbReference>
<protein>
    <recommendedName>
        <fullName evidence="6">Transporter</fullName>
    </recommendedName>
</protein>
<dbReference type="GO" id="GO:0015293">
    <property type="term" value="F:symporter activity"/>
    <property type="evidence" value="ECO:0007669"/>
    <property type="project" value="UniProtKB-KW"/>
</dbReference>
<comment type="caution">
    <text evidence="8">The sequence shown here is derived from an EMBL/GenBank/DDBJ whole genome shotgun (WGS) entry which is preliminary data.</text>
</comment>
<dbReference type="PRINTS" id="PR00176">
    <property type="entry name" value="NANEUSMPORT"/>
</dbReference>
<evidence type="ECO:0000256" key="1">
    <source>
        <dbReference type="ARBA" id="ARBA00004141"/>
    </source>
</evidence>
<comment type="similarity">
    <text evidence="6">Belongs to the sodium:neurotransmitter symporter (SNF) (TC 2.A.22) family.</text>
</comment>
<dbReference type="SUPFAM" id="SSF161070">
    <property type="entry name" value="SNF-like"/>
    <property type="match status" value="1"/>
</dbReference>
<evidence type="ECO:0000256" key="7">
    <source>
        <dbReference type="SAM" id="Phobius"/>
    </source>
</evidence>
<organism evidence="8 9">
    <name type="scientific">Bacillus cereus ISP2954</name>
    <dbReference type="NCBI Taxonomy" id="1053215"/>
    <lineage>
        <taxon>Bacteria</taxon>
        <taxon>Bacillati</taxon>
        <taxon>Bacillota</taxon>
        <taxon>Bacilli</taxon>
        <taxon>Bacillales</taxon>
        <taxon>Bacillaceae</taxon>
        <taxon>Bacillus</taxon>
        <taxon>Bacillus cereus group</taxon>
    </lineage>
</organism>
<keyword evidence="2 6" id="KW-0813">Transport</keyword>